<feature type="transmembrane region" description="Helical" evidence="1">
    <location>
        <begin position="53"/>
        <end position="72"/>
    </location>
</feature>
<reference evidence="3" key="1">
    <citation type="submission" date="2016-10" db="EMBL/GenBank/DDBJ databases">
        <authorList>
            <person name="Varghese N."/>
            <person name="Submissions S."/>
        </authorList>
    </citation>
    <scope>NUCLEOTIDE SEQUENCE [LARGE SCALE GENOMIC DNA]</scope>
    <source>
        <strain evidence="3">CGMCC 1.6963</strain>
    </source>
</reference>
<keyword evidence="1" id="KW-0812">Transmembrane</keyword>
<name>A0A1H9UFI5_9MICO</name>
<keyword evidence="3" id="KW-1185">Reference proteome</keyword>
<evidence type="ECO:0000313" key="2">
    <source>
        <dbReference type="EMBL" id="SES08205.1"/>
    </source>
</evidence>
<gene>
    <name evidence="2" type="ORF">SAMN05216199_1897</name>
</gene>
<accession>A0A1H9UFI5</accession>
<protein>
    <submittedName>
        <fullName evidence="2">Uncharacterized protein</fullName>
    </submittedName>
</protein>
<evidence type="ECO:0000313" key="3">
    <source>
        <dbReference type="Proteomes" id="UP000199019"/>
    </source>
</evidence>
<sequence length="128" mass="13018">MAAEPAVAAPVNATVTTPVTRAPVAPVTAPVSPSVGSSDAVADRRPNASAWRYGFISAAALWVALLLVLVTMGRPFTALTYVAPLVLGGGLVALVAARLPVRVPPVAYPVVILALATLLNAPVLELVF</sequence>
<evidence type="ECO:0000256" key="1">
    <source>
        <dbReference type="SAM" id="Phobius"/>
    </source>
</evidence>
<feature type="transmembrane region" description="Helical" evidence="1">
    <location>
        <begin position="78"/>
        <end position="99"/>
    </location>
</feature>
<keyword evidence="1" id="KW-1133">Transmembrane helix</keyword>
<dbReference type="Proteomes" id="UP000199019">
    <property type="component" value="Unassembled WGS sequence"/>
</dbReference>
<dbReference type="RefSeq" id="WP_091757554.1">
    <property type="nucleotide sequence ID" value="NZ_FOHB01000003.1"/>
</dbReference>
<proteinExistence type="predicted"/>
<dbReference type="EMBL" id="FOHB01000003">
    <property type="protein sequence ID" value="SES08205.1"/>
    <property type="molecule type" value="Genomic_DNA"/>
</dbReference>
<feature type="transmembrane region" description="Helical" evidence="1">
    <location>
        <begin position="106"/>
        <end position="124"/>
    </location>
</feature>
<organism evidence="2 3">
    <name type="scientific">Pedococcus cremeus</name>
    <dbReference type="NCBI Taxonomy" id="587636"/>
    <lineage>
        <taxon>Bacteria</taxon>
        <taxon>Bacillati</taxon>
        <taxon>Actinomycetota</taxon>
        <taxon>Actinomycetes</taxon>
        <taxon>Micrococcales</taxon>
        <taxon>Intrasporangiaceae</taxon>
        <taxon>Pedococcus</taxon>
    </lineage>
</organism>
<dbReference type="AlphaFoldDB" id="A0A1H9UFI5"/>
<keyword evidence="1" id="KW-0472">Membrane</keyword>